<proteinExistence type="inferred from homology"/>
<dbReference type="OrthoDB" id="6692864at2759"/>
<dbReference type="GO" id="GO:0005506">
    <property type="term" value="F:iron ion binding"/>
    <property type="evidence" value="ECO:0007669"/>
    <property type="project" value="InterPro"/>
</dbReference>
<dbReference type="GO" id="GO:0016705">
    <property type="term" value="F:oxidoreductase activity, acting on paired donors, with incorporation or reduction of molecular oxygen"/>
    <property type="evidence" value="ECO:0007669"/>
    <property type="project" value="InterPro"/>
</dbReference>
<dbReference type="GO" id="GO:0004497">
    <property type="term" value="F:monooxygenase activity"/>
    <property type="evidence" value="ECO:0007669"/>
    <property type="project" value="UniProtKB-KW"/>
</dbReference>
<keyword evidence="9" id="KW-1133">Transmembrane helix</keyword>
<evidence type="ECO:0000256" key="9">
    <source>
        <dbReference type="SAM" id="Phobius"/>
    </source>
</evidence>
<dbReference type="PRINTS" id="PR00465">
    <property type="entry name" value="EP450IV"/>
</dbReference>
<dbReference type="Proteomes" id="UP000217790">
    <property type="component" value="Unassembled WGS sequence"/>
</dbReference>
<comment type="cofactor">
    <cofactor evidence="1 8">
        <name>heme</name>
        <dbReference type="ChEBI" id="CHEBI:30413"/>
    </cofactor>
</comment>
<dbReference type="InParanoid" id="A0A2H3DD76"/>
<dbReference type="GO" id="GO:0020037">
    <property type="term" value="F:heme binding"/>
    <property type="evidence" value="ECO:0007669"/>
    <property type="project" value="InterPro"/>
</dbReference>
<organism evidence="10 11">
    <name type="scientific">Armillaria gallica</name>
    <name type="common">Bulbous honey fungus</name>
    <name type="synonym">Armillaria bulbosa</name>
    <dbReference type="NCBI Taxonomy" id="47427"/>
    <lineage>
        <taxon>Eukaryota</taxon>
        <taxon>Fungi</taxon>
        <taxon>Dikarya</taxon>
        <taxon>Basidiomycota</taxon>
        <taxon>Agaricomycotina</taxon>
        <taxon>Agaricomycetes</taxon>
        <taxon>Agaricomycetidae</taxon>
        <taxon>Agaricales</taxon>
        <taxon>Marasmiineae</taxon>
        <taxon>Physalacriaceae</taxon>
        <taxon>Armillaria</taxon>
    </lineage>
</organism>
<reference evidence="11" key="1">
    <citation type="journal article" date="2017" name="Nat. Ecol. Evol.">
        <title>Genome expansion and lineage-specific genetic innovations in the forest pathogenic fungi Armillaria.</title>
        <authorList>
            <person name="Sipos G."/>
            <person name="Prasanna A.N."/>
            <person name="Walter M.C."/>
            <person name="O'Connor E."/>
            <person name="Balint B."/>
            <person name="Krizsan K."/>
            <person name="Kiss B."/>
            <person name="Hess J."/>
            <person name="Varga T."/>
            <person name="Slot J."/>
            <person name="Riley R."/>
            <person name="Boka B."/>
            <person name="Rigling D."/>
            <person name="Barry K."/>
            <person name="Lee J."/>
            <person name="Mihaltcheva S."/>
            <person name="LaButti K."/>
            <person name="Lipzen A."/>
            <person name="Waldron R."/>
            <person name="Moloney N.M."/>
            <person name="Sperisen C."/>
            <person name="Kredics L."/>
            <person name="Vagvoelgyi C."/>
            <person name="Patrignani A."/>
            <person name="Fitzpatrick D."/>
            <person name="Nagy I."/>
            <person name="Doyle S."/>
            <person name="Anderson J.B."/>
            <person name="Grigoriev I.V."/>
            <person name="Gueldener U."/>
            <person name="Muensterkoetter M."/>
            <person name="Nagy L.G."/>
        </authorList>
    </citation>
    <scope>NUCLEOTIDE SEQUENCE [LARGE SCALE GENOMIC DNA]</scope>
    <source>
        <strain evidence="11">Ar21-2</strain>
    </source>
</reference>
<comment type="similarity">
    <text evidence="3">Belongs to the cytochrome P450 family.</text>
</comment>
<name>A0A2H3DD76_ARMGA</name>
<evidence type="ECO:0000256" key="5">
    <source>
        <dbReference type="ARBA" id="ARBA00023002"/>
    </source>
</evidence>
<feature type="binding site" description="axial binding residue" evidence="8">
    <location>
        <position position="489"/>
    </location>
    <ligand>
        <name>heme</name>
        <dbReference type="ChEBI" id="CHEBI:30413"/>
    </ligand>
    <ligandPart>
        <name>Fe</name>
        <dbReference type="ChEBI" id="CHEBI:18248"/>
    </ligandPart>
</feature>
<keyword evidence="8" id="KW-0349">Heme</keyword>
<evidence type="ECO:0000256" key="8">
    <source>
        <dbReference type="PIRSR" id="PIRSR602403-1"/>
    </source>
</evidence>
<dbReference type="InterPro" id="IPR036396">
    <property type="entry name" value="Cyt_P450_sf"/>
</dbReference>
<keyword evidence="11" id="KW-1185">Reference proteome</keyword>
<evidence type="ECO:0000256" key="7">
    <source>
        <dbReference type="ARBA" id="ARBA00023033"/>
    </source>
</evidence>
<keyword evidence="6 8" id="KW-0408">Iron</keyword>
<keyword evidence="7" id="KW-0503">Monooxygenase</keyword>
<dbReference type="AlphaFoldDB" id="A0A2H3DD76"/>
<dbReference type="PANTHER" id="PTHR24305">
    <property type="entry name" value="CYTOCHROME P450"/>
    <property type="match status" value="1"/>
</dbReference>
<evidence type="ECO:0000256" key="4">
    <source>
        <dbReference type="ARBA" id="ARBA00022723"/>
    </source>
</evidence>
<dbReference type="EMBL" id="KZ293681">
    <property type="protein sequence ID" value="PBK87047.1"/>
    <property type="molecule type" value="Genomic_DNA"/>
</dbReference>
<evidence type="ECO:0000256" key="3">
    <source>
        <dbReference type="ARBA" id="ARBA00010617"/>
    </source>
</evidence>
<protein>
    <submittedName>
        <fullName evidence="10">Cytochrome P450</fullName>
    </submittedName>
</protein>
<dbReference type="Gene3D" id="1.10.630.10">
    <property type="entry name" value="Cytochrome P450"/>
    <property type="match status" value="1"/>
</dbReference>
<dbReference type="PRINTS" id="PR00385">
    <property type="entry name" value="P450"/>
</dbReference>
<keyword evidence="4 8" id="KW-0479">Metal-binding</keyword>
<comment type="pathway">
    <text evidence="2">Secondary metabolite biosynthesis.</text>
</comment>
<dbReference type="SUPFAM" id="SSF48264">
    <property type="entry name" value="Cytochrome P450"/>
    <property type="match status" value="1"/>
</dbReference>
<gene>
    <name evidence="10" type="ORF">ARMGADRAFT_1168913</name>
</gene>
<dbReference type="PANTHER" id="PTHR24305:SF187">
    <property type="entry name" value="P450, PUTATIVE (EUROFUNG)-RELATED"/>
    <property type="match status" value="1"/>
</dbReference>
<dbReference type="Pfam" id="PF00067">
    <property type="entry name" value="p450"/>
    <property type="match status" value="1"/>
</dbReference>
<dbReference type="STRING" id="47427.A0A2H3DD76"/>
<dbReference type="InterPro" id="IPR050121">
    <property type="entry name" value="Cytochrome_P450_monoxygenase"/>
</dbReference>
<evidence type="ECO:0000256" key="6">
    <source>
        <dbReference type="ARBA" id="ARBA00023004"/>
    </source>
</evidence>
<sequence length="550" mass="62412">MPSFWSTNATFLCGLLTTVYVHHKPVRGDVALLAMAFWTCFVAECYKITSEASFLRAVQFSAYLSGIHLLTIGVLTMVYRISPFHPLYRIPGPLLHRITSLNMVLMVSSGHRYSRMRALHQKYGKFVRTGPNTVSIYSSQPISMIYSTASAWNKSTAYNISGPGYGLFFIQDREMHNDRRRHFWAPAFTTEALSGYEPMLERRTENLLKALMIRQQNSRSKGCVDMSCALQQWSHDVTNEFIFGDTYDVDLLMNGDDEHLVEGALLEAHIFEALGESPSLFHVLWHLPATRIFRKMDKVVCRSIERRRRLGSQQADLMTHLLNDTPNGVNKLTEDDIRKETIVAIQAGTNGISSALTFSFFYLAMNMNVQHRLQEELKQAFRDHGTLNSRTLLDLPYLNAVVMETMRLGAPLGSFYRLVPKGGASIEGKYFPQDTIIGIPAWGQMVSEDNFYPEPFSFLPQRWLPNGLGEGSRLNKGAMMTFSHGPFGCIGKQLAHLEMRLVLSKVLLRHSLEFPPEFIPDTLLKSVHNRRATTFPYPLLVTLSEEHDAL</sequence>
<dbReference type="InterPro" id="IPR001128">
    <property type="entry name" value="Cyt_P450"/>
</dbReference>
<accession>A0A2H3DD76</accession>
<evidence type="ECO:0000313" key="11">
    <source>
        <dbReference type="Proteomes" id="UP000217790"/>
    </source>
</evidence>
<feature type="transmembrane region" description="Helical" evidence="9">
    <location>
        <begin position="60"/>
        <end position="82"/>
    </location>
</feature>
<dbReference type="InterPro" id="IPR002403">
    <property type="entry name" value="Cyt_P450_E_grp-IV"/>
</dbReference>
<evidence type="ECO:0000256" key="1">
    <source>
        <dbReference type="ARBA" id="ARBA00001971"/>
    </source>
</evidence>
<evidence type="ECO:0000256" key="2">
    <source>
        <dbReference type="ARBA" id="ARBA00005179"/>
    </source>
</evidence>
<keyword evidence="5" id="KW-0560">Oxidoreductase</keyword>
<evidence type="ECO:0000313" key="10">
    <source>
        <dbReference type="EMBL" id="PBK87047.1"/>
    </source>
</evidence>
<keyword evidence="9" id="KW-0472">Membrane</keyword>
<keyword evidence="9" id="KW-0812">Transmembrane</keyword>